<feature type="domain" description="POLO box" evidence="17">
    <location>
        <begin position="408"/>
        <end position="490"/>
    </location>
</feature>
<feature type="domain" description="POLO box" evidence="17">
    <location>
        <begin position="308"/>
        <end position="386"/>
    </location>
</feature>
<keyword evidence="5" id="KW-0723">Serine/threonine-protein kinase</keyword>
<comment type="catalytic activity">
    <reaction evidence="13">
        <text>L-threonyl-[protein] + ATP = O-phospho-L-threonyl-[protein] + ADP + H(+)</text>
        <dbReference type="Rhea" id="RHEA:46608"/>
        <dbReference type="Rhea" id="RHEA-COMP:11060"/>
        <dbReference type="Rhea" id="RHEA-COMP:11605"/>
        <dbReference type="ChEBI" id="CHEBI:15378"/>
        <dbReference type="ChEBI" id="CHEBI:30013"/>
        <dbReference type="ChEBI" id="CHEBI:30616"/>
        <dbReference type="ChEBI" id="CHEBI:61977"/>
        <dbReference type="ChEBI" id="CHEBI:456216"/>
        <dbReference type="EC" id="2.7.11.21"/>
    </reaction>
</comment>
<evidence type="ECO:0000313" key="18">
    <source>
        <dbReference type="EMBL" id="KAF0286809.1"/>
    </source>
</evidence>
<protein>
    <recommendedName>
        <fullName evidence="3">polo kinase</fullName>
        <ecNumber evidence="3">2.7.11.21</ecNumber>
    </recommendedName>
</protein>
<dbReference type="GO" id="GO:0005813">
    <property type="term" value="C:centrosome"/>
    <property type="evidence" value="ECO:0007669"/>
    <property type="project" value="UniProtKB-SubCell"/>
</dbReference>
<evidence type="ECO:0000256" key="13">
    <source>
        <dbReference type="ARBA" id="ARBA00047802"/>
    </source>
</evidence>
<comment type="caution">
    <text evidence="18">The sequence shown here is derived from an EMBL/GenBank/DDBJ whole genome shotgun (WGS) entry which is preliminary data.</text>
</comment>
<evidence type="ECO:0000256" key="7">
    <source>
        <dbReference type="ARBA" id="ARBA00022737"/>
    </source>
</evidence>
<dbReference type="Gene3D" id="1.10.510.10">
    <property type="entry name" value="Transferase(Phosphotransferase) domain 1"/>
    <property type="match status" value="1"/>
</dbReference>
<evidence type="ECO:0000256" key="8">
    <source>
        <dbReference type="ARBA" id="ARBA00022741"/>
    </source>
</evidence>
<dbReference type="PANTHER" id="PTHR24345:SF93">
    <property type="entry name" value="SERINE_THREONINE-PROTEIN KINASE PLK1"/>
    <property type="match status" value="1"/>
</dbReference>
<evidence type="ECO:0000256" key="1">
    <source>
        <dbReference type="ARBA" id="ARBA00004123"/>
    </source>
</evidence>
<dbReference type="Pfam" id="PF00069">
    <property type="entry name" value="Pkinase"/>
    <property type="match status" value="1"/>
</dbReference>
<keyword evidence="4" id="KW-0963">Cytoplasm</keyword>
<dbReference type="OrthoDB" id="408964at2759"/>
<organism evidence="18 19">
    <name type="scientific">Amphibalanus amphitrite</name>
    <name type="common">Striped barnacle</name>
    <name type="synonym">Balanus amphitrite</name>
    <dbReference type="NCBI Taxonomy" id="1232801"/>
    <lineage>
        <taxon>Eukaryota</taxon>
        <taxon>Metazoa</taxon>
        <taxon>Ecdysozoa</taxon>
        <taxon>Arthropoda</taxon>
        <taxon>Crustacea</taxon>
        <taxon>Multicrustacea</taxon>
        <taxon>Cirripedia</taxon>
        <taxon>Thoracica</taxon>
        <taxon>Thoracicalcarea</taxon>
        <taxon>Balanomorpha</taxon>
        <taxon>Balanoidea</taxon>
        <taxon>Balanidae</taxon>
        <taxon>Amphibalaninae</taxon>
        <taxon>Amphibalanus</taxon>
    </lineage>
</organism>
<dbReference type="Gene3D" id="3.30.1120.30">
    <property type="entry name" value="POLO box domain"/>
    <property type="match status" value="2"/>
</dbReference>
<dbReference type="PROSITE" id="PS50078">
    <property type="entry name" value="POLO_BOX"/>
    <property type="match status" value="2"/>
</dbReference>
<reference evidence="18 19" key="1">
    <citation type="submission" date="2019-07" db="EMBL/GenBank/DDBJ databases">
        <title>Draft genome assembly of a fouling barnacle, Amphibalanus amphitrite (Darwin, 1854): The first reference genome for Thecostraca.</title>
        <authorList>
            <person name="Kim W."/>
        </authorList>
    </citation>
    <scope>NUCLEOTIDE SEQUENCE [LARGE SCALE GENOMIC DNA]</scope>
    <source>
        <strain evidence="18">SNU_AA5</strain>
        <tissue evidence="18">Soma without cirri and trophi</tissue>
    </source>
</reference>
<dbReference type="GO" id="GO:0007052">
    <property type="term" value="P:mitotic spindle organization"/>
    <property type="evidence" value="ECO:0007669"/>
    <property type="project" value="TreeGrafter"/>
</dbReference>
<dbReference type="GO" id="GO:0000776">
    <property type="term" value="C:kinetochore"/>
    <property type="evidence" value="ECO:0007669"/>
    <property type="project" value="TreeGrafter"/>
</dbReference>
<feature type="region of interest" description="Disordered" evidence="15">
    <location>
        <begin position="242"/>
        <end position="266"/>
    </location>
</feature>
<evidence type="ECO:0000256" key="15">
    <source>
        <dbReference type="SAM" id="MobiDB-lite"/>
    </source>
</evidence>
<dbReference type="EC" id="2.7.11.21" evidence="3"/>
<evidence type="ECO:0000256" key="4">
    <source>
        <dbReference type="ARBA" id="ARBA00022490"/>
    </source>
</evidence>
<evidence type="ECO:0000256" key="12">
    <source>
        <dbReference type="ARBA" id="ARBA00023242"/>
    </source>
</evidence>
<evidence type="ECO:0000259" key="16">
    <source>
        <dbReference type="PROSITE" id="PS50011"/>
    </source>
</evidence>
<keyword evidence="9 18" id="KW-0418">Kinase</keyword>
<keyword evidence="11" id="KW-0206">Cytoskeleton</keyword>
<proteinExistence type="predicted"/>
<keyword evidence="6" id="KW-0808">Transferase</keyword>
<evidence type="ECO:0000256" key="10">
    <source>
        <dbReference type="ARBA" id="ARBA00022840"/>
    </source>
</evidence>
<dbReference type="SUPFAM" id="SSF56112">
    <property type="entry name" value="Protein kinase-like (PK-like)"/>
    <property type="match status" value="1"/>
</dbReference>
<dbReference type="PANTHER" id="PTHR24345">
    <property type="entry name" value="SERINE/THREONINE-PROTEIN KINASE PLK"/>
    <property type="match status" value="1"/>
</dbReference>
<keyword evidence="19" id="KW-1185">Reference proteome</keyword>
<dbReference type="InterPro" id="IPR033695">
    <property type="entry name" value="POLO_box_2"/>
</dbReference>
<dbReference type="Pfam" id="PF00659">
    <property type="entry name" value="POLO_box"/>
    <property type="match status" value="2"/>
</dbReference>
<dbReference type="GO" id="GO:0005634">
    <property type="term" value="C:nucleus"/>
    <property type="evidence" value="ECO:0007669"/>
    <property type="project" value="UniProtKB-SubCell"/>
</dbReference>
<name>A0A6A4V0V2_AMPAM</name>
<dbReference type="AlphaFoldDB" id="A0A6A4V0V2"/>
<keyword evidence="7" id="KW-0677">Repeat</keyword>
<dbReference type="CDD" id="cd13117">
    <property type="entry name" value="POLO_box_2"/>
    <property type="match status" value="1"/>
</dbReference>
<dbReference type="PROSITE" id="PS50011">
    <property type="entry name" value="PROTEIN_KINASE_DOM"/>
    <property type="match status" value="1"/>
</dbReference>
<dbReference type="GO" id="GO:0004674">
    <property type="term" value="F:protein serine/threonine kinase activity"/>
    <property type="evidence" value="ECO:0007669"/>
    <property type="project" value="UniProtKB-KW"/>
</dbReference>
<dbReference type="GO" id="GO:0005737">
    <property type="term" value="C:cytoplasm"/>
    <property type="evidence" value="ECO:0007669"/>
    <property type="project" value="TreeGrafter"/>
</dbReference>
<comment type="catalytic activity">
    <reaction evidence="14">
        <text>L-seryl-[protein] + ATP = O-phospho-L-seryl-[protein] + ADP + H(+)</text>
        <dbReference type="Rhea" id="RHEA:17989"/>
        <dbReference type="Rhea" id="RHEA-COMP:9863"/>
        <dbReference type="Rhea" id="RHEA-COMP:11604"/>
        <dbReference type="ChEBI" id="CHEBI:15378"/>
        <dbReference type="ChEBI" id="CHEBI:29999"/>
        <dbReference type="ChEBI" id="CHEBI:30616"/>
        <dbReference type="ChEBI" id="CHEBI:83421"/>
        <dbReference type="ChEBI" id="CHEBI:456216"/>
        <dbReference type="EC" id="2.7.11.21"/>
    </reaction>
</comment>
<evidence type="ECO:0000256" key="14">
    <source>
        <dbReference type="ARBA" id="ARBA00048347"/>
    </source>
</evidence>
<dbReference type="InterPro" id="IPR036947">
    <property type="entry name" value="POLO_box_dom_sf"/>
</dbReference>
<dbReference type="EMBL" id="VIIS01002228">
    <property type="protein sequence ID" value="KAF0286809.1"/>
    <property type="molecule type" value="Genomic_DNA"/>
</dbReference>
<dbReference type="GO" id="GO:0005524">
    <property type="term" value="F:ATP binding"/>
    <property type="evidence" value="ECO:0007669"/>
    <property type="project" value="UniProtKB-KW"/>
</dbReference>
<gene>
    <name evidence="18" type="primary">plk1</name>
    <name evidence="18" type="ORF">FJT64_014743</name>
</gene>
<keyword evidence="12" id="KW-0539">Nucleus</keyword>
<accession>A0A6A4V0V2</accession>
<evidence type="ECO:0000256" key="6">
    <source>
        <dbReference type="ARBA" id="ARBA00022679"/>
    </source>
</evidence>
<sequence length="522" mass="59287">MASRPRVDTTKEIAQVILDPKTRKRYQRGKFLGKSLMELHKRRKAISEPETRYFLQHVLLGVKFLHERNIIHRDLKLGNLFLNDEMEVKIGDFGLATRVDYTGERKRTLCGTPNYIAPEILAKKGHSFEVDVWSIGCILYTLLVGRPPFETESLKETYTRIKKNEYSVPKTIGPLARNLIHRILQGDPARRPTVDQILHDDFMTMGYIPVRLPTSCLTMAPRFDTKMNVSIVARRPLVELNKESAPSGAAQKEVAPPPEPASEQRASRDCYLKVLHGQLKKLLDSSPANRAKIEMDEAEDPAAVPFLWFSKWVDYSDKYGLGYQLCDDSIGIIFNDSTKLMLLANGEDIHYIERDGTEHYYTMKDYPKETNKKVVLLKYFRNYMNEHLVKAGAAMKPREGDELSRIPSMRAWFRSRSAIVLHLTNGTLQINFFDDHSKVILCPMMGAVTYIDEKKSFRTYRFSLLEEFGCSEELANRLLYAKTMVERLLTSRSVSASATKAKVGSATATSAAATPSAAPPTH</sequence>
<evidence type="ECO:0000259" key="17">
    <source>
        <dbReference type="PROSITE" id="PS50078"/>
    </source>
</evidence>
<evidence type="ECO:0000313" key="19">
    <source>
        <dbReference type="Proteomes" id="UP000440578"/>
    </source>
</evidence>
<keyword evidence="10" id="KW-0067">ATP-binding</keyword>
<dbReference type="GO" id="GO:0000922">
    <property type="term" value="C:spindle pole"/>
    <property type="evidence" value="ECO:0007669"/>
    <property type="project" value="TreeGrafter"/>
</dbReference>
<keyword evidence="8" id="KW-0547">Nucleotide-binding</keyword>
<evidence type="ECO:0000256" key="9">
    <source>
        <dbReference type="ARBA" id="ARBA00022777"/>
    </source>
</evidence>
<dbReference type="InterPro" id="IPR000719">
    <property type="entry name" value="Prot_kinase_dom"/>
</dbReference>
<evidence type="ECO:0000256" key="2">
    <source>
        <dbReference type="ARBA" id="ARBA00004300"/>
    </source>
</evidence>
<dbReference type="InterPro" id="IPR033701">
    <property type="entry name" value="POLO_box_1"/>
</dbReference>
<dbReference type="InterPro" id="IPR008271">
    <property type="entry name" value="Ser/Thr_kinase_AS"/>
</dbReference>
<dbReference type="PROSITE" id="PS00108">
    <property type="entry name" value="PROTEIN_KINASE_ST"/>
    <property type="match status" value="1"/>
</dbReference>
<dbReference type="SMART" id="SM00220">
    <property type="entry name" value="S_TKc"/>
    <property type="match status" value="1"/>
</dbReference>
<dbReference type="InterPro" id="IPR000959">
    <property type="entry name" value="POLO_box_dom"/>
</dbReference>
<comment type="subcellular location">
    <subcellularLocation>
        <location evidence="2">Cytoplasm</location>
        <location evidence="2">Cytoskeleton</location>
        <location evidence="2">Microtubule organizing center</location>
        <location evidence="2">Centrosome</location>
    </subcellularLocation>
    <subcellularLocation>
        <location evidence="1">Nucleus</location>
    </subcellularLocation>
</comment>
<evidence type="ECO:0000256" key="3">
    <source>
        <dbReference type="ARBA" id="ARBA00012424"/>
    </source>
</evidence>
<dbReference type="Proteomes" id="UP000440578">
    <property type="component" value="Unassembled WGS sequence"/>
</dbReference>
<evidence type="ECO:0000256" key="5">
    <source>
        <dbReference type="ARBA" id="ARBA00022527"/>
    </source>
</evidence>
<feature type="domain" description="Protein kinase" evidence="16">
    <location>
        <begin position="1"/>
        <end position="203"/>
    </location>
</feature>
<dbReference type="CDD" id="cd13118">
    <property type="entry name" value="POLO_box_1"/>
    <property type="match status" value="1"/>
</dbReference>
<dbReference type="FunFam" id="3.30.1120.30:FF:000001">
    <property type="entry name" value="Serine/threonine-protein kinase PLK"/>
    <property type="match status" value="1"/>
</dbReference>
<dbReference type="SUPFAM" id="SSF82615">
    <property type="entry name" value="Polo-box domain"/>
    <property type="match status" value="2"/>
</dbReference>
<dbReference type="InterPro" id="IPR011009">
    <property type="entry name" value="Kinase-like_dom_sf"/>
</dbReference>
<evidence type="ECO:0000256" key="11">
    <source>
        <dbReference type="ARBA" id="ARBA00023212"/>
    </source>
</evidence>
<dbReference type="FunFam" id="1.10.510.10:FF:000727">
    <property type="entry name" value="Serine/threonine-protein kinase PLK"/>
    <property type="match status" value="1"/>
</dbReference>